<reference evidence="3" key="1">
    <citation type="submission" date="2017-05" db="EMBL/GenBank/DDBJ databases">
        <title>Improved OligoMM genomes.</title>
        <authorList>
            <person name="Garzetti D."/>
        </authorList>
    </citation>
    <scope>NUCLEOTIDE SEQUENCE [LARGE SCALE GENOMIC DNA]</scope>
    <source>
        <strain evidence="3">YL45</strain>
    </source>
</reference>
<dbReference type="GeneID" id="78362284"/>
<comment type="catalytic activity">
    <reaction evidence="1">
        <text>L-aspartyl-tRNA(Asn) + L-glutamine + ATP + H2O = L-asparaginyl-tRNA(Asn) + L-glutamate + ADP + phosphate + 2 H(+)</text>
        <dbReference type="Rhea" id="RHEA:14513"/>
        <dbReference type="Rhea" id="RHEA-COMP:9674"/>
        <dbReference type="Rhea" id="RHEA-COMP:9677"/>
        <dbReference type="ChEBI" id="CHEBI:15377"/>
        <dbReference type="ChEBI" id="CHEBI:15378"/>
        <dbReference type="ChEBI" id="CHEBI:29985"/>
        <dbReference type="ChEBI" id="CHEBI:30616"/>
        <dbReference type="ChEBI" id="CHEBI:43474"/>
        <dbReference type="ChEBI" id="CHEBI:58359"/>
        <dbReference type="ChEBI" id="CHEBI:78515"/>
        <dbReference type="ChEBI" id="CHEBI:78516"/>
        <dbReference type="ChEBI" id="CHEBI:456216"/>
    </reaction>
</comment>
<evidence type="ECO:0000256" key="1">
    <source>
        <dbReference type="HAMAP-Rule" id="MF_00122"/>
    </source>
</evidence>
<organism evidence="2 3">
    <name type="scientific">Turicimonas muris</name>
    <dbReference type="NCBI Taxonomy" id="1796652"/>
    <lineage>
        <taxon>Bacteria</taxon>
        <taxon>Pseudomonadati</taxon>
        <taxon>Pseudomonadota</taxon>
        <taxon>Betaproteobacteria</taxon>
        <taxon>Burkholderiales</taxon>
        <taxon>Sutterellaceae</taxon>
        <taxon>Turicimonas</taxon>
    </lineage>
</organism>
<keyword evidence="3" id="KW-1185">Reference proteome</keyword>
<dbReference type="GO" id="GO:0050567">
    <property type="term" value="F:glutaminyl-tRNA synthase (glutamine-hydrolyzing) activity"/>
    <property type="evidence" value="ECO:0007669"/>
    <property type="project" value="UniProtKB-UniRule"/>
</dbReference>
<keyword evidence="1" id="KW-0547">Nucleotide-binding</keyword>
<dbReference type="Pfam" id="PF02686">
    <property type="entry name" value="GatC"/>
    <property type="match status" value="1"/>
</dbReference>
<evidence type="ECO:0000313" key="3">
    <source>
        <dbReference type="Proteomes" id="UP000214610"/>
    </source>
</evidence>
<keyword evidence="1" id="KW-0067">ATP-binding</keyword>
<dbReference type="EMBL" id="NHMP01000005">
    <property type="protein sequence ID" value="OXE47324.1"/>
    <property type="molecule type" value="Genomic_DNA"/>
</dbReference>
<accession>A0A227KHU4</accession>
<dbReference type="GO" id="GO:0016740">
    <property type="term" value="F:transferase activity"/>
    <property type="evidence" value="ECO:0007669"/>
    <property type="project" value="UniProtKB-KW"/>
</dbReference>
<protein>
    <recommendedName>
        <fullName evidence="1">Aspartyl/glutamyl-tRNA(Asn/Gln) amidotransferase subunit C</fullName>
        <shortName evidence="1">Asp/Glu-ADT subunit C</shortName>
        <ecNumber evidence="1">6.3.5.-</ecNumber>
    </recommendedName>
</protein>
<dbReference type="PANTHER" id="PTHR15004:SF0">
    <property type="entry name" value="GLUTAMYL-TRNA(GLN) AMIDOTRANSFERASE SUBUNIT C, MITOCHONDRIAL"/>
    <property type="match status" value="1"/>
</dbReference>
<comment type="similarity">
    <text evidence="1">Belongs to the GatC family.</text>
</comment>
<sequence length="95" mass="10740">MSLTLSDVRRIADLARIDLSDEKAPELMSQLNDILGMVEQIQSINTEGIEPMPHPFGGAQRLRPDDVTEHNRREENMKNAPDEMDGLFLVPKVIE</sequence>
<name>A0A227KHU4_9BURK</name>
<dbReference type="GO" id="GO:0005524">
    <property type="term" value="F:ATP binding"/>
    <property type="evidence" value="ECO:0007669"/>
    <property type="project" value="UniProtKB-KW"/>
</dbReference>
<dbReference type="GO" id="GO:0050566">
    <property type="term" value="F:asparaginyl-tRNA synthase (glutamine-hydrolyzing) activity"/>
    <property type="evidence" value="ECO:0007669"/>
    <property type="project" value="RHEA"/>
</dbReference>
<dbReference type="HAMAP" id="MF_00122">
    <property type="entry name" value="GatC"/>
    <property type="match status" value="1"/>
</dbReference>
<dbReference type="Proteomes" id="UP000214610">
    <property type="component" value="Unassembled WGS sequence"/>
</dbReference>
<comment type="catalytic activity">
    <reaction evidence="1">
        <text>L-glutamyl-tRNA(Gln) + L-glutamine + ATP + H2O = L-glutaminyl-tRNA(Gln) + L-glutamate + ADP + phosphate + H(+)</text>
        <dbReference type="Rhea" id="RHEA:17521"/>
        <dbReference type="Rhea" id="RHEA-COMP:9681"/>
        <dbReference type="Rhea" id="RHEA-COMP:9684"/>
        <dbReference type="ChEBI" id="CHEBI:15377"/>
        <dbReference type="ChEBI" id="CHEBI:15378"/>
        <dbReference type="ChEBI" id="CHEBI:29985"/>
        <dbReference type="ChEBI" id="CHEBI:30616"/>
        <dbReference type="ChEBI" id="CHEBI:43474"/>
        <dbReference type="ChEBI" id="CHEBI:58359"/>
        <dbReference type="ChEBI" id="CHEBI:78520"/>
        <dbReference type="ChEBI" id="CHEBI:78521"/>
        <dbReference type="ChEBI" id="CHEBI:456216"/>
    </reaction>
</comment>
<dbReference type="SUPFAM" id="SSF141000">
    <property type="entry name" value="Glu-tRNAGln amidotransferase C subunit"/>
    <property type="match status" value="1"/>
</dbReference>
<dbReference type="InterPro" id="IPR003837">
    <property type="entry name" value="GatC"/>
</dbReference>
<dbReference type="EC" id="6.3.5.-" evidence="1"/>
<dbReference type="GO" id="GO:0070681">
    <property type="term" value="P:glutaminyl-tRNAGln biosynthesis via transamidation"/>
    <property type="evidence" value="ECO:0007669"/>
    <property type="project" value="TreeGrafter"/>
</dbReference>
<proteinExistence type="inferred from homology"/>
<keyword evidence="1" id="KW-0436">Ligase</keyword>
<comment type="caution">
    <text evidence="2">The sequence shown here is derived from an EMBL/GenBank/DDBJ whole genome shotgun (WGS) entry which is preliminary data.</text>
</comment>
<comment type="function">
    <text evidence="1">Allows the formation of correctly charged Asn-tRNA(Asn) or Gln-tRNA(Gln) through the transamidation of misacylated Asp-tRNA(Asn) or Glu-tRNA(Gln) in organisms which lack either or both of asparaginyl-tRNA or glutaminyl-tRNA synthetases. The reaction takes place in the presence of glutamine and ATP through an activated phospho-Asp-tRNA(Asn) or phospho-Glu-tRNA(Gln).</text>
</comment>
<dbReference type="GO" id="GO:0006450">
    <property type="term" value="P:regulation of translational fidelity"/>
    <property type="evidence" value="ECO:0007669"/>
    <property type="project" value="InterPro"/>
</dbReference>
<dbReference type="GO" id="GO:0006412">
    <property type="term" value="P:translation"/>
    <property type="evidence" value="ECO:0007669"/>
    <property type="project" value="UniProtKB-UniRule"/>
</dbReference>
<dbReference type="AlphaFoldDB" id="A0A227KHU4"/>
<keyword evidence="2" id="KW-0808">Transferase</keyword>
<keyword evidence="1" id="KW-0648">Protein biosynthesis</keyword>
<gene>
    <name evidence="1" type="primary">gatC</name>
    <name evidence="2" type="ORF">ADH67_09215</name>
</gene>
<dbReference type="InterPro" id="IPR036113">
    <property type="entry name" value="Asp/Glu-ADT_sf_sub_c"/>
</dbReference>
<dbReference type="PANTHER" id="PTHR15004">
    <property type="entry name" value="GLUTAMYL-TRNA(GLN) AMIDOTRANSFERASE SUBUNIT C, MITOCHONDRIAL"/>
    <property type="match status" value="1"/>
</dbReference>
<dbReference type="NCBIfam" id="TIGR00135">
    <property type="entry name" value="gatC"/>
    <property type="match status" value="1"/>
</dbReference>
<comment type="subunit">
    <text evidence="1">Heterotrimer of A, B and C subunits.</text>
</comment>
<dbReference type="Gene3D" id="1.10.20.60">
    <property type="entry name" value="Glu-tRNAGln amidotransferase C subunit, N-terminal domain"/>
    <property type="match status" value="1"/>
</dbReference>
<evidence type="ECO:0000313" key="2">
    <source>
        <dbReference type="EMBL" id="OXE47324.1"/>
    </source>
</evidence>
<dbReference type="RefSeq" id="WP_066594448.1">
    <property type="nucleotide sequence ID" value="NZ_CAJTBZ010000010.1"/>
</dbReference>